<organism evidence="2 3">
    <name type="scientific">Streptomyces vulcanius</name>
    <dbReference type="NCBI Taxonomy" id="1441876"/>
    <lineage>
        <taxon>Bacteria</taxon>
        <taxon>Bacillati</taxon>
        <taxon>Actinomycetota</taxon>
        <taxon>Actinomycetes</taxon>
        <taxon>Kitasatosporales</taxon>
        <taxon>Streptomycetaceae</taxon>
        <taxon>Streptomyces</taxon>
    </lineage>
</organism>
<proteinExistence type="predicted"/>
<gene>
    <name evidence="2" type="ORF">ACFPIH_20660</name>
</gene>
<dbReference type="Pfam" id="PF14024">
    <property type="entry name" value="DUF4240"/>
    <property type="match status" value="1"/>
</dbReference>
<dbReference type="EMBL" id="JBHSFK010000012">
    <property type="protein sequence ID" value="MFC4501913.1"/>
    <property type="molecule type" value="Genomic_DNA"/>
</dbReference>
<name>A0ABV9ATS4_9ACTN</name>
<keyword evidence="3" id="KW-1185">Reference proteome</keyword>
<evidence type="ECO:0000259" key="1">
    <source>
        <dbReference type="Pfam" id="PF14024"/>
    </source>
</evidence>
<feature type="domain" description="DUF4240" evidence="1">
    <location>
        <begin position="1"/>
        <end position="132"/>
    </location>
</feature>
<comment type="caution">
    <text evidence="2">The sequence shown here is derived from an EMBL/GenBank/DDBJ whole genome shotgun (WGS) entry which is preliminary data.</text>
</comment>
<reference evidence="3" key="1">
    <citation type="journal article" date="2019" name="Int. J. Syst. Evol. Microbiol.">
        <title>The Global Catalogue of Microorganisms (GCM) 10K type strain sequencing project: providing services to taxonomists for standard genome sequencing and annotation.</title>
        <authorList>
            <consortium name="The Broad Institute Genomics Platform"/>
            <consortium name="The Broad Institute Genome Sequencing Center for Infectious Disease"/>
            <person name="Wu L."/>
            <person name="Ma J."/>
        </authorList>
    </citation>
    <scope>NUCLEOTIDE SEQUENCE [LARGE SCALE GENOMIC DNA]</scope>
    <source>
        <strain evidence="3">CGMCC 4.7177</strain>
    </source>
</reference>
<dbReference type="InterPro" id="IPR025334">
    <property type="entry name" value="DUF4240"/>
</dbReference>
<accession>A0ABV9ATS4</accession>
<evidence type="ECO:0000313" key="3">
    <source>
        <dbReference type="Proteomes" id="UP001595839"/>
    </source>
</evidence>
<protein>
    <submittedName>
        <fullName evidence="2">DUF4240 domain-containing protein</fullName>
    </submittedName>
</protein>
<sequence>MDLEQFRNLMEHARGRATDATDAEDIADRAVALLAAHEPQQIIDAQQILWDLMAASYQAPLWAAAYVINGGCSDDGFDYFRGWLIAQGRTAFEQVIADADQLADLPVVRAVAAEGIDLENEQTLNIAWNAYKAATGEELPGDAFTINYPALDPAWSFDFEDDCKIAARLPRIAGLYLC</sequence>
<dbReference type="Proteomes" id="UP001595839">
    <property type="component" value="Unassembled WGS sequence"/>
</dbReference>
<evidence type="ECO:0000313" key="2">
    <source>
        <dbReference type="EMBL" id="MFC4501913.1"/>
    </source>
</evidence>
<dbReference type="RefSeq" id="WP_381173411.1">
    <property type="nucleotide sequence ID" value="NZ_JBHSFK010000012.1"/>
</dbReference>